<organism evidence="2 3">
    <name type="scientific">Bacillus gaemokensis</name>
    <dbReference type="NCBI Taxonomy" id="574375"/>
    <lineage>
        <taxon>Bacteria</taxon>
        <taxon>Bacillati</taxon>
        <taxon>Bacillota</taxon>
        <taxon>Bacilli</taxon>
        <taxon>Bacillales</taxon>
        <taxon>Bacillaceae</taxon>
        <taxon>Bacillus</taxon>
        <taxon>Bacillus cereus group</taxon>
    </lineage>
</organism>
<protein>
    <submittedName>
        <fullName evidence="2">Membrane protein</fullName>
    </submittedName>
</protein>
<dbReference type="eggNOG" id="COG3238">
    <property type="taxonomic scope" value="Bacteria"/>
</dbReference>
<comment type="caution">
    <text evidence="2">The sequence shown here is derived from an EMBL/GenBank/DDBJ whole genome shotgun (WGS) entry which is preliminary data.</text>
</comment>
<feature type="transmembrane region" description="Helical" evidence="1">
    <location>
        <begin position="6"/>
        <end position="26"/>
    </location>
</feature>
<keyword evidence="3" id="KW-1185">Reference proteome</keyword>
<name>A0A073K7W8_9BACI</name>
<dbReference type="STRING" id="574375.AZF08_14430"/>
<feature type="transmembrane region" description="Helical" evidence="1">
    <location>
        <begin position="35"/>
        <end position="53"/>
    </location>
</feature>
<dbReference type="EMBL" id="JOTM01000027">
    <property type="protein sequence ID" value="KEK22665.1"/>
    <property type="molecule type" value="Genomic_DNA"/>
</dbReference>
<dbReference type="RefSeq" id="WP_033677067.1">
    <property type="nucleotide sequence ID" value="NZ_JOTM01000027.1"/>
</dbReference>
<accession>A0A073K7W8</accession>
<feature type="transmembrane region" description="Helical" evidence="1">
    <location>
        <begin position="65"/>
        <end position="87"/>
    </location>
</feature>
<evidence type="ECO:0000313" key="3">
    <source>
        <dbReference type="Proteomes" id="UP000027778"/>
    </source>
</evidence>
<reference evidence="2 3" key="1">
    <citation type="submission" date="2014-06" db="EMBL/GenBank/DDBJ databases">
        <title>Draft genome sequence of Bacillus gaemokensis JCM 15801 (MCCC 1A00707).</title>
        <authorList>
            <person name="Lai Q."/>
            <person name="Liu Y."/>
            <person name="Shao Z."/>
        </authorList>
    </citation>
    <scope>NUCLEOTIDE SEQUENCE [LARGE SCALE GENOMIC DNA]</scope>
    <source>
        <strain evidence="2 3">JCM 15801</strain>
    </source>
</reference>
<dbReference type="Proteomes" id="UP000027778">
    <property type="component" value="Unassembled WGS sequence"/>
</dbReference>
<dbReference type="OrthoDB" id="1654616at2"/>
<evidence type="ECO:0000313" key="2">
    <source>
        <dbReference type="EMBL" id="KEK22665.1"/>
    </source>
</evidence>
<gene>
    <name evidence="2" type="ORF">BAGA_17000</name>
</gene>
<dbReference type="GO" id="GO:0005886">
    <property type="term" value="C:plasma membrane"/>
    <property type="evidence" value="ECO:0007669"/>
    <property type="project" value="TreeGrafter"/>
</dbReference>
<dbReference type="AlphaFoldDB" id="A0A073K7W8"/>
<feature type="transmembrane region" description="Helical" evidence="1">
    <location>
        <begin position="120"/>
        <end position="140"/>
    </location>
</feature>
<dbReference type="InterPro" id="IPR006750">
    <property type="entry name" value="YdcZ"/>
</dbReference>
<sequence>MLYICIAVLVGISIVVARIINANLAAKIGIFQGTFFNYITGLFFSFLFLIFSNESLHISTATLHSIPFVVYLGGLVGVIVIVLSNYITPKISSFYLTLLIFVGQLFMGVVIDFFTSNDVSIGKIIGGFLVLLGLTYNLMLDKTYEPMKNSRIHS</sequence>
<keyword evidence="1" id="KW-0812">Transmembrane</keyword>
<evidence type="ECO:0000256" key="1">
    <source>
        <dbReference type="SAM" id="Phobius"/>
    </source>
</evidence>
<dbReference type="PANTHER" id="PTHR34821">
    <property type="entry name" value="INNER MEMBRANE PROTEIN YDCZ"/>
    <property type="match status" value="1"/>
</dbReference>
<keyword evidence="1" id="KW-0472">Membrane</keyword>
<proteinExistence type="predicted"/>
<dbReference type="PANTHER" id="PTHR34821:SF2">
    <property type="entry name" value="INNER MEMBRANE PROTEIN YDCZ"/>
    <property type="match status" value="1"/>
</dbReference>
<dbReference type="Pfam" id="PF04657">
    <property type="entry name" value="DMT_YdcZ"/>
    <property type="match status" value="1"/>
</dbReference>
<feature type="transmembrane region" description="Helical" evidence="1">
    <location>
        <begin position="94"/>
        <end position="114"/>
    </location>
</feature>
<keyword evidence="1" id="KW-1133">Transmembrane helix</keyword>